<feature type="transmembrane region" description="Helical" evidence="1">
    <location>
        <begin position="76"/>
        <end position="98"/>
    </location>
</feature>
<dbReference type="GO" id="GO:0016020">
    <property type="term" value="C:membrane"/>
    <property type="evidence" value="ECO:0007669"/>
    <property type="project" value="InterPro"/>
</dbReference>
<dbReference type="InterPro" id="IPR000045">
    <property type="entry name" value="Prepilin_IV_endopep_pep"/>
</dbReference>
<feature type="transmembrane region" description="Helical" evidence="1">
    <location>
        <begin position="158"/>
        <end position="178"/>
    </location>
</feature>
<dbReference type="OrthoDB" id="7709484at2"/>
<evidence type="ECO:0000313" key="4">
    <source>
        <dbReference type="Proteomes" id="UP000053791"/>
    </source>
</evidence>
<dbReference type="GO" id="GO:0004190">
    <property type="term" value="F:aspartic-type endopeptidase activity"/>
    <property type="evidence" value="ECO:0007669"/>
    <property type="project" value="InterPro"/>
</dbReference>
<evidence type="ECO:0000259" key="2">
    <source>
        <dbReference type="Pfam" id="PF01478"/>
    </source>
</evidence>
<dbReference type="EMBL" id="LQBQ01000012">
    <property type="protein sequence ID" value="KUJ80441.1"/>
    <property type="molecule type" value="Genomic_DNA"/>
</dbReference>
<comment type="caution">
    <text evidence="3">The sequence shown here is derived from an EMBL/GenBank/DDBJ whole genome shotgun (WGS) entry which is preliminary data.</text>
</comment>
<protein>
    <recommendedName>
        <fullName evidence="2">Prepilin type IV endopeptidase peptidase domain-containing protein</fullName>
    </recommendedName>
</protein>
<accession>A0A0X3TZG9</accession>
<keyword evidence="1" id="KW-0812">Transmembrane</keyword>
<keyword evidence="1" id="KW-0472">Membrane</keyword>
<dbReference type="Proteomes" id="UP000053791">
    <property type="component" value="Unassembled WGS sequence"/>
</dbReference>
<dbReference type="STRING" id="1685379.AVO45_05160"/>
<dbReference type="AlphaFoldDB" id="A0A0X3TZG9"/>
<proteinExistence type="predicted"/>
<dbReference type="RefSeq" id="WP_068345696.1">
    <property type="nucleotide sequence ID" value="NZ_LQBQ01000012.1"/>
</dbReference>
<dbReference type="Pfam" id="PF01478">
    <property type="entry name" value="Peptidase_A24"/>
    <property type="match status" value="1"/>
</dbReference>
<gene>
    <name evidence="3" type="ORF">AVO45_05160</name>
</gene>
<sequence>MEIPASAALWFLPFVLPICFYVAFTDMREMRIKNHAVVTLAAVFLVVGFFVLPPWASEWSVGAIGPLTISLPVYAWQLLHLVVVLVIGFLLSAGGAVGAGDAKFAAAAAPFIWTGDLRLLLAIFAAAILGAFTAHRIGKYTALRRFAPDWISWDRGKLFPMGLALAGTLSIYLILGAFSGS</sequence>
<feature type="transmembrane region" description="Helical" evidence="1">
    <location>
        <begin position="36"/>
        <end position="56"/>
    </location>
</feature>
<feature type="domain" description="Prepilin type IV endopeptidase peptidase" evidence="2">
    <location>
        <begin position="15"/>
        <end position="133"/>
    </location>
</feature>
<name>A0A0X3TZG9_9RHOB</name>
<keyword evidence="1" id="KW-1133">Transmembrane helix</keyword>
<organism evidence="3 4">
    <name type="scientific">Ruegeria marisrubri</name>
    <dbReference type="NCBI Taxonomy" id="1685379"/>
    <lineage>
        <taxon>Bacteria</taxon>
        <taxon>Pseudomonadati</taxon>
        <taxon>Pseudomonadota</taxon>
        <taxon>Alphaproteobacteria</taxon>
        <taxon>Rhodobacterales</taxon>
        <taxon>Roseobacteraceae</taxon>
        <taxon>Ruegeria</taxon>
    </lineage>
</organism>
<feature type="transmembrane region" description="Helical" evidence="1">
    <location>
        <begin position="6"/>
        <end position="24"/>
    </location>
</feature>
<reference evidence="4" key="1">
    <citation type="submission" date="2015-12" db="EMBL/GenBank/DDBJ databases">
        <authorList>
            <person name="Zhang G."/>
            <person name="Stingl U."/>
        </authorList>
    </citation>
    <scope>NUCLEOTIDE SEQUENCE [LARGE SCALE GENOMIC DNA]</scope>
    <source>
        <strain evidence="4">ZGT118</strain>
    </source>
</reference>
<evidence type="ECO:0000313" key="3">
    <source>
        <dbReference type="EMBL" id="KUJ80441.1"/>
    </source>
</evidence>
<dbReference type="Gene3D" id="1.20.120.1220">
    <property type="match status" value="1"/>
</dbReference>
<feature type="transmembrane region" description="Helical" evidence="1">
    <location>
        <begin position="119"/>
        <end position="138"/>
    </location>
</feature>
<evidence type="ECO:0000256" key="1">
    <source>
        <dbReference type="SAM" id="Phobius"/>
    </source>
</evidence>
<keyword evidence="4" id="KW-1185">Reference proteome</keyword>